<dbReference type="AlphaFoldDB" id="A0A915YNR0"/>
<sequence>MKNYFGLSDFIRYWSSKKKYLITLVFFELPREATYLHHTKKKKTFRHILNNNVEQRLIVPGPKLDLVLFKVSSIIMDCKTAKETRPKTC</sequence>
<evidence type="ECO:0000313" key="2">
    <source>
        <dbReference type="Proteomes" id="UP000684084"/>
    </source>
</evidence>
<organism evidence="1 2">
    <name type="scientific">Rhizophagus irregularis</name>
    <dbReference type="NCBI Taxonomy" id="588596"/>
    <lineage>
        <taxon>Eukaryota</taxon>
        <taxon>Fungi</taxon>
        <taxon>Fungi incertae sedis</taxon>
        <taxon>Mucoromycota</taxon>
        <taxon>Glomeromycotina</taxon>
        <taxon>Glomeromycetes</taxon>
        <taxon>Glomerales</taxon>
        <taxon>Glomeraceae</taxon>
        <taxon>Rhizophagus</taxon>
    </lineage>
</organism>
<name>A0A915YNR0_9GLOM</name>
<dbReference type="Proteomes" id="UP000684084">
    <property type="component" value="Unassembled WGS sequence"/>
</dbReference>
<evidence type="ECO:0000313" key="1">
    <source>
        <dbReference type="EMBL" id="CAB5295045.1"/>
    </source>
</evidence>
<proteinExistence type="predicted"/>
<protein>
    <submittedName>
        <fullName evidence="1">Uncharacterized protein</fullName>
    </submittedName>
</protein>
<reference evidence="1" key="1">
    <citation type="submission" date="2020-05" db="EMBL/GenBank/DDBJ databases">
        <authorList>
            <person name="Rincon C."/>
            <person name="Sanders R I."/>
            <person name="Robbins C."/>
            <person name="Chaturvedi A."/>
        </authorList>
    </citation>
    <scope>NUCLEOTIDE SEQUENCE</scope>
    <source>
        <strain evidence="1">CHB12</strain>
    </source>
</reference>
<comment type="caution">
    <text evidence="1">The sequence shown here is derived from an EMBL/GenBank/DDBJ whole genome shotgun (WGS) entry which is preliminary data.</text>
</comment>
<dbReference type="EMBL" id="CAGKOT010000001">
    <property type="protein sequence ID" value="CAB5295045.1"/>
    <property type="molecule type" value="Genomic_DNA"/>
</dbReference>
<dbReference type="OrthoDB" id="10280514at2759"/>
<accession>A0A915YNR0</accession>
<gene>
    <name evidence="1" type="ORF">CHRIB12_LOCUS390</name>
</gene>